<evidence type="ECO:0000313" key="1">
    <source>
        <dbReference type="EMBL" id="PIK47934.1"/>
    </source>
</evidence>
<protein>
    <recommendedName>
        <fullName evidence="3">Short-chain collagen C4-like</fullName>
    </recommendedName>
</protein>
<dbReference type="InterPro" id="IPR051077">
    <property type="entry name" value="Ca-dependent_lectin"/>
</dbReference>
<dbReference type="PANTHER" id="PTHR24024:SF18">
    <property type="entry name" value="SHORT-CHAIN COLLAGEN C4-LIKE"/>
    <property type="match status" value="1"/>
</dbReference>
<dbReference type="PANTHER" id="PTHR24024">
    <property type="entry name" value="PULMONARY SURFACTANT-ASSOCIATED PROTEIN A"/>
    <property type="match status" value="1"/>
</dbReference>
<sequence length="183" mass="19493">MGHHSCPSSSELVYTGSAAGTSWGDSGGGVNQLCLSQSPVYDSPVAGVGVERSFVNGMEYLISDFPHHQSKRNHDVPCAVCLAPARVAKLIIPGTSVCPSNGWTREYGGYLMSNRVQSAHRRTMHICVDREMQVIPRTDGVPSDNKRDVLYLVEGRCAPSGGGGIPCGPYVDGHELTCAVCTK</sequence>
<comment type="caution">
    <text evidence="1">The sequence shown here is derived from an EMBL/GenBank/DDBJ whole genome shotgun (WGS) entry which is preliminary data.</text>
</comment>
<evidence type="ECO:0008006" key="3">
    <source>
        <dbReference type="Google" id="ProtNLM"/>
    </source>
</evidence>
<organism evidence="1 2">
    <name type="scientific">Stichopus japonicus</name>
    <name type="common">Sea cucumber</name>
    <dbReference type="NCBI Taxonomy" id="307972"/>
    <lineage>
        <taxon>Eukaryota</taxon>
        <taxon>Metazoa</taxon>
        <taxon>Echinodermata</taxon>
        <taxon>Eleutherozoa</taxon>
        <taxon>Echinozoa</taxon>
        <taxon>Holothuroidea</taxon>
        <taxon>Aspidochirotacea</taxon>
        <taxon>Aspidochirotida</taxon>
        <taxon>Stichopodidae</taxon>
        <taxon>Apostichopus</taxon>
    </lineage>
</organism>
<keyword evidence="2" id="KW-1185">Reference proteome</keyword>
<name>A0A2G8KIW0_STIJA</name>
<dbReference type="GO" id="GO:0005615">
    <property type="term" value="C:extracellular space"/>
    <property type="evidence" value="ECO:0007669"/>
    <property type="project" value="TreeGrafter"/>
</dbReference>
<accession>A0A2G8KIW0</accession>
<dbReference type="AlphaFoldDB" id="A0A2G8KIW0"/>
<dbReference type="EMBL" id="MRZV01000549">
    <property type="protein sequence ID" value="PIK47934.1"/>
    <property type="molecule type" value="Genomic_DNA"/>
</dbReference>
<dbReference type="Proteomes" id="UP000230750">
    <property type="component" value="Unassembled WGS sequence"/>
</dbReference>
<dbReference type="OrthoDB" id="6086925at2759"/>
<proteinExistence type="predicted"/>
<reference evidence="1 2" key="1">
    <citation type="journal article" date="2017" name="PLoS Biol.">
        <title>The sea cucumber genome provides insights into morphological evolution and visceral regeneration.</title>
        <authorList>
            <person name="Zhang X."/>
            <person name="Sun L."/>
            <person name="Yuan J."/>
            <person name="Sun Y."/>
            <person name="Gao Y."/>
            <person name="Zhang L."/>
            <person name="Li S."/>
            <person name="Dai H."/>
            <person name="Hamel J.F."/>
            <person name="Liu C."/>
            <person name="Yu Y."/>
            <person name="Liu S."/>
            <person name="Lin W."/>
            <person name="Guo K."/>
            <person name="Jin S."/>
            <person name="Xu P."/>
            <person name="Storey K.B."/>
            <person name="Huan P."/>
            <person name="Zhang T."/>
            <person name="Zhou Y."/>
            <person name="Zhang J."/>
            <person name="Lin C."/>
            <person name="Li X."/>
            <person name="Xing L."/>
            <person name="Huo D."/>
            <person name="Sun M."/>
            <person name="Wang L."/>
            <person name="Mercier A."/>
            <person name="Li F."/>
            <person name="Yang H."/>
            <person name="Xiang J."/>
        </authorList>
    </citation>
    <scope>NUCLEOTIDE SEQUENCE [LARGE SCALE GENOMIC DNA]</scope>
    <source>
        <strain evidence="1">Shaxun</strain>
        <tissue evidence="1">Muscle</tissue>
    </source>
</reference>
<evidence type="ECO:0000313" key="2">
    <source>
        <dbReference type="Proteomes" id="UP000230750"/>
    </source>
</evidence>
<gene>
    <name evidence="1" type="ORF">BSL78_15204</name>
</gene>